<proteinExistence type="predicted"/>
<organism evidence="1 2">
    <name type="scientific">Rattus norvegicus</name>
    <name type="common">Rat</name>
    <dbReference type="NCBI Taxonomy" id="10116"/>
    <lineage>
        <taxon>Eukaryota</taxon>
        <taxon>Metazoa</taxon>
        <taxon>Chordata</taxon>
        <taxon>Craniata</taxon>
        <taxon>Vertebrata</taxon>
        <taxon>Euteleostomi</taxon>
        <taxon>Mammalia</taxon>
        <taxon>Eutheria</taxon>
        <taxon>Euarchontoglires</taxon>
        <taxon>Glires</taxon>
        <taxon>Rodentia</taxon>
        <taxon>Myomorpha</taxon>
        <taxon>Muroidea</taxon>
        <taxon>Muridae</taxon>
        <taxon>Murinae</taxon>
        <taxon>Rattus</taxon>
    </lineage>
</organism>
<protein>
    <submittedName>
        <fullName evidence="1">RCG41930</fullName>
    </submittedName>
</protein>
<evidence type="ECO:0000313" key="2">
    <source>
        <dbReference type="Proteomes" id="UP000234681"/>
    </source>
</evidence>
<dbReference type="Proteomes" id="UP000234681">
    <property type="component" value="Chromosome 15"/>
</dbReference>
<name>A6KKP7_RAT</name>
<accession>A6KKP7</accession>
<sequence>MRDGVLGIIVPSHLFAYTQVFKKKKNQIHNRMTDITIQRCDHTMSNSYIQLSCLWKLGWPYLFCFKTVFHDTALAGFITEICLPLLRVYQG</sequence>
<evidence type="ECO:0000313" key="1">
    <source>
        <dbReference type="EMBL" id="EDL86241.1"/>
    </source>
</evidence>
<dbReference type="EMBL" id="CH474061">
    <property type="protein sequence ID" value="EDL86241.1"/>
    <property type="molecule type" value="Genomic_DNA"/>
</dbReference>
<reference evidence="1 2" key="1">
    <citation type="submission" date="2005-07" db="EMBL/GenBank/DDBJ databases">
        <authorList>
            <person name="Mural R.J."/>
            <person name="Li P.W."/>
            <person name="Adams M.D."/>
            <person name="Amanatides P.G."/>
            <person name="Baden-Tillson H."/>
            <person name="Barnstead M."/>
            <person name="Chin S.H."/>
            <person name="Dew I."/>
            <person name="Evans C.A."/>
            <person name="Ferriera S."/>
            <person name="Flanigan M."/>
            <person name="Fosler C."/>
            <person name="Glodek A."/>
            <person name="Gu Z."/>
            <person name="Holt R.A."/>
            <person name="Jennings D."/>
            <person name="Kraft C.L."/>
            <person name="Lu F."/>
            <person name="Nguyen T."/>
            <person name="Nusskern D.R."/>
            <person name="Pfannkoch C.M."/>
            <person name="Sitter C."/>
            <person name="Sutton G.G."/>
            <person name="Venter J.C."/>
            <person name="Wang Z."/>
            <person name="Woodage T."/>
            <person name="Zheng X.H."/>
            <person name="Zhong F."/>
        </authorList>
    </citation>
    <scope>NUCLEOTIDE SEQUENCE [LARGE SCALE GENOMIC DNA]</scope>
    <source>
        <strain>BN</strain>
        <strain evidence="2">Sprague-Dawley</strain>
    </source>
</reference>
<dbReference type="AlphaFoldDB" id="A6KKP7"/>
<gene>
    <name evidence="1" type="ORF">rCG_41930</name>
</gene>